<protein>
    <submittedName>
        <fullName evidence="3">Metallopeptidase catalytic domain</fullName>
    </submittedName>
</protein>
<name>A0A1C7PD03_9BACT</name>
<dbReference type="SUPFAM" id="SSF55486">
    <property type="entry name" value="Metalloproteases ('zincins'), catalytic domain"/>
    <property type="match status" value="1"/>
</dbReference>
<dbReference type="Proteomes" id="UP000176204">
    <property type="component" value="Chromosome I"/>
</dbReference>
<dbReference type="KEGG" id="agl:PYTT_1623"/>
<keyword evidence="1" id="KW-1133">Transmembrane helix</keyword>
<dbReference type="Gene3D" id="3.40.390.10">
    <property type="entry name" value="Collagenase (Catalytic Domain)"/>
    <property type="match status" value="1"/>
</dbReference>
<feature type="chain" id="PRO_5014266510" evidence="2">
    <location>
        <begin position="27"/>
        <end position="322"/>
    </location>
</feature>
<evidence type="ECO:0000313" key="3">
    <source>
        <dbReference type="EMBL" id="SEH90910.1"/>
    </source>
</evidence>
<dbReference type="GO" id="GO:0008237">
    <property type="term" value="F:metallopeptidase activity"/>
    <property type="evidence" value="ECO:0007669"/>
    <property type="project" value="InterPro"/>
</dbReference>
<dbReference type="RefSeq" id="WP_067774360.1">
    <property type="nucleotide sequence ID" value="NZ_LIGX01000018.1"/>
</dbReference>
<reference evidence="4" key="1">
    <citation type="submission" date="2016-09" db="EMBL/GenBank/DDBJ databases">
        <authorList>
            <person name="Koehorst J."/>
        </authorList>
    </citation>
    <scope>NUCLEOTIDE SEQUENCE [LARGE SCALE GENOMIC DNA]</scope>
</reference>
<evidence type="ECO:0000313" key="4">
    <source>
        <dbReference type="Proteomes" id="UP000176204"/>
    </source>
</evidence>
<organism evidence="3 4">
    <name type="scientific">Akkermansia glycaniphila</name>
    <dbReference type="NCBI Taxonomy" id="1679444"/>
    <lineage>
        <taxon>Bacteria</taxon>
        <taxon>Pseudomonadati</taxon>
        <taxon>Verrucomicrobiota</taxon>
        <taxon>Verrucomicrobiia</taxon>
        <taxon>Verrucomicrobiales</taxon>
        <taxon>Akkermansiaceae</taxon>
        <taxon>Akkermansia</taxon>
    </lineage>
</organism>
<dbReference type="InterPro" id="IPR024079">
    <property type="entry name" value="MetalloPept_cat_dom_sf"/>
</dbReference>
<feature type="transmembrane region" description="Helical" evidence="1">
    <location>
        <begin position="298"/>
        <end position="317"/>
    </location>
</feature>
<evidence type="ECO:0000256" key="1">
    <source>
        <dbReference type="SAM" id="Phobius"/>
    </source>
</evidence>
<accession>A0A1C7PD03</accession>
<evidence type="ECO:0000256" key="2">
    <source>
        <dbReference type="SAM" id="SignalP"/>
    </source>
</evidence>
<dbReference type="InterPro" id="IPR013424">
    <property type="entry name" value="Ice-binding_C"/>
</dbReference>
<keyword evidence="2" id="KW-0732">Signal</keyword>
<dbReference type="NCBIfam" id="TIGR02595">
    <property type="entry name" value="PEP_CTERM"/>
    <property type="match status" value="1"/>
</dbReference>
<proteinExistence type="predicted"/>
<keyword evidence="4" id="KW-1185">Reference proteome</keyword>
<dbReference type="EMBL" id="LT629973">
    <property type="protein sequence ID" value="SEH90910.1"/>
    <property type="molecule type" value="Genomic_DNA"/>
</dbReference>
<sequence length="322" mass="35720">MKPSFSRLARRTAIAALLIFAVQASAEITTRENSVFSINFYNNGDTFQNQISSTMDWSETRIEQTLAASQLWIDTIADTFSTSKINLNLVYTTFGDPNIIGGSSSFSFRSNVGIEDNAPFYNEATATELKWKFGINTDELWESGTPWDIFIQIGKDFDFTDNGFTRVLVHEIGHALGVSSSLFNNRDEKRSSVYNKWDSLLVDADGNSVATSDLYTSRSSVLGKDIYLSDGTTQIQVYNPNTYAQGSSFAHPTDGTGYNLTDSILNYSGNPRTASPVAFSDLDLATLRMLGWTLRSDIVPEPATATLSLIGTFIFAIRRRRR</sequence>
<feature type="signal peptide" evidence="2">
    <location>
        <begin position="1"/>
        <end position="26"/>
    </location>
</feature>
<gene>
    <name evidence="3" type="ORF">PYTT_1623</name>
</gene>
<keyword evidence="1" id="KW-0472">Membrane</keyword>
<dbReference type="AlphaFoldDB" id="A0A1C7PD03"/>
<keyword evidence="1" id="KW-0812">Transmembrane</keyword>